<keyword evidence="2" id="KW-1185">Reference proteome</keyword>
<evidence type="ECO:0000313" key="2">
    <source>
        <dbReference type="Proteomes" id="UP001138500"/>
    </source>
</evidence>
<comment type="caution">
    <text evidence="1">The sequence shown here is derived from an EMBL/GenBank/DDBJ whole genome shotgun (WGS) entry which is preliminary data.</text>
</comment>
<dbReference type="Proteomes" id="UP001138500">
    <property type="component" value="Unassembled WGS sequence"/>
</dbReference>
<proteinExistence type="predicted"/>
<evidence type="ECO:0000313" key="1">
    <source>
        <dbReference type="EMBL" id="KAH9822794.1"/>
    </source>
</evidence>
<name>A0A9W7SMA3_9PEZI</name>
<sequence>MEKASRCRGYYLYNAGGDPKVAEKKAEGPFPDAAKLSREIKSHLPGAEKEVKKDSEVLAADAGRKFDQTVADAKSGLSKVDAKLETYRKDAEKSIEQSAHEAKIQANAAIDKFDKSVTEGASKAKSGISSWFGGSK</sequence>
<gene>
    <name evidence="1" type="ORF">Tdes44962_MAKER04627</name>
</gene>
<dbReference type="EMBL" id="RIBY02002201">
    <property type="protein sequence ID" value="KAH9822794.1"/>
    <property type="molecule type" value="Genomic_DNA"/>
</dbReference>
<reference evidence="1 2" key="1">
    <citation type="journal article" date="2018" name="IMA Fungus">
        <title>IMA Genome-F 10: Nine draft genome sequences of Claviceps purpurea s.lat., including C. arundinis, C. humidiphila, and C. cf. spartinae, pseudomolecules for the pitch canker pathogen Fusarium circinatum, draft genome of Davidsoniella eucalypti, Grosmannia galeiformis, Quambalaria eucalypti, and Teratosphaeria destructans.</title>
        <authorList>
            <person name="Wingfield B.D."/>
            <person name="Liu M."/>
            <person name="Nguyen H.D."/>
            <person name="Lane F.A."/>
            <person name="Morgan S.W."/>
            <person name="De Vos L."/>
            <person name="Wilken P.M."/>
            <person name="Duong T.A."/>
            <person name="Aylward J."/>
            <person name="Coetzee M.P."/>
            <person name="Dadej K."/>
            <person name="De Beer Z.W."/>
            <person name="Findlay W."/>
            <person name="Havenga M."/>
            <person name="Kolarik M."/>
            <person name="Menzies J.G."/>
            <person name="Naidoo K."/>
            <person name="Pochopski O."/>
            <person name="Shoukouhi P."/>
            <person name="Santana Q.C."/>
            <person name="Seifert K.A."/>
            <person name="Soal N."/>
            <person name="Steenkamp E.T."/>
            <person name="Tatham C.T."/>
            <person name="van der Nest M.A."/>
            <person name="Wingfield M.J."/>
        </authorList>
    </citation>
    <scope>NUCLEOTIDE SEQUENCE [LARGE SCALE GENOMIC DNA]</scope>
    <source>
        <strain evidence="1">CMW44962</strain>
    </source>
</reference>
<protein>
    <submittedName>
        <fullName evidence="1">Uncharacterized protein</fullName>
    </submittedName>
</protein>
<organism evidence="1 2">
    <name type="scientific">Teratosphaeria destructans</name>
    <dbReference type="NCBI Taxonomy" id="418781"/>
    <lineage>
        <taxon>Eukaryota</taxon>
        <taxon>Fungi</taxon>
        <taxon>Dikarya</taxon>
        <taxon>Ascomycota</taxon>
        <taxon>Pezizomycotina</taxon>
        <taxon>Dothideomycetes</taxon>
        <taxon>Dothideomycetidae</taxon>
        <taxon>Mycosphaerellales</taxon>
        <taxon>Teratosphaeriaceae</taxon>
        <taxon>Teratosphaeria</taxon>
    </lineage>
</organism>
<dbReference type="AlphaFoldDB" id="A0A9W7SMA3"/>
<reference evidence="1 2" key="2">
    <citation type="journal article" date="2021" name="Curr. Genet.">
        <title>Genetic response to nitrogen starvation in the aggressive Eucalyptus foliar pathogen Teratosphaeria destructans.</title>
        <authorList>
            <person name="Havenga M."/>
            <person name="Wingfield B.D."/>
            <person name="Wingfield M.J."/>
            <person name="Dreyer L.L."/>
            <person name="Roets F."/>
            <person name="Aylward J."/>
        </authorList>
    </citation>
    <scope>NUCLEOTIDE SEQUENCE [LARGE SCALE GENOMIC DNA]</scope>
    <source>
        <strain evidence="1">CMW44962</strain>
    </source>
</reference>
<dbReference type="OrthoDB" id="5355126at2759"/>
<accession>A0A9W7SMA3</accession>